<accession>A0A3E3E1T1</accession>
<organism evidence="3 4">
    <name type="scientific">Anaerofustis stercorihominis</name>
    <dbReference type="NCBI Taxonomy" id="214853"/>
    <lineage>
        <taxon>Bacteria</taxon>
        <taxon>Bacillati</taxon>
        <taxon>Bacillota</taxon>
        <taxon>Clostridia</taxon>
        <taxon>Eubacteriales</taxon>
        <taxon>Eubacteriaceae</taxon>
        <taxon>Anaerofustis</taxon>
    </lineage>
</organism>
<dbReference type="Proteomes" id="UP000261212">
    <property type="component" value="Unassembled WGS sequence"/>
</dbReference>
<evidence type="ECO:0000313" key="3">
    <source>
        <dbReference type="EMBL" id="RGD74888.1"/>
    </source>
</evidence>
<reference evidence="3 4" key="1">
    <citation type="submission" date="2018-08" db="EMBL/GenBank/DDBJ databases">
        <title>A genome reference for cultivated species of the human gut microbiota.</title>
        <authorList>
            <person name="Zou Y."/>
            <person name="Xue W."/>
            <person name="Luo G."/>
        </authorList>
    </citation>
    <scope>NUCLEOTIDE SEQUENCE [LARGE SCALE GENOMIC DNA]</scope>
    <source>
        <strain evidence="3 4">AM25-6</strain>
    </source>
</reference>
<dbReference type="Pfam" id="PF04014">
    <property type="entry name" value="MazE_antitoxin"/>
    <property type="match status" value="1"/>
</dbReference>
<comment type="caution">
    <text evidence="3">The sequence shown here is derived from an EMBL/GenBank/DDBJ whole genome shotgun (WGS) entry which is preliminary data.</text>
</comment>
<dbReference type="RefSeq" id="WP_117530984.1">
    <property type="nucleotide sequence ID" value="NZ_CP176644.1"/>
</dbReference>
<dbReference type="GO" id="GO:0003677">
    <property type="term" value="F:DNA binding"/>
    <property type="evidence" value="ECO:0007669"/>
    <property type="project" value="UniProtKB-KW"/>
</dbReference>
<protein>
    <submittedName>
        <fullName evidence="3">XRE family transcriptional regulator</fullName>
    </submittedName>
</protein>
<dbReference type="Pfam" id="PF01381">
    <property type="entry name" value="HTH_3"/>
    <property type="match status" value="1"/>
</dbReference>
<name>A0A3E3E1T1_9FIRM</name>
<dbReference type="InterPro" id="IPR037914">
    <property type="entry name" value="SpoVT-AbrB_sf"/>
</dbReference>
<dbReference type="PANTHER" id="PTHR46558">
    <property type="entry name" value="TRACRIPTIONAL REGULATORY PROTEIN-RELATED-RELATED"/>
    <property type="match status" value="1"/>
</dbReference>
<dbReference type="Gene3D" id="2.10.260.10">
    <property type="match status" value="1"/>
</dbReference>
<evidence type="ECO:0000259" key="2">
    <source>
        <dbReference type="PROSITE" id="PS50943"/>
    </source>
</evidence>
<dbReference type="InterPro" id="IPR010982">
    <property type="entry name" value="Lambda_DNA-bd_dom_sf"/>
</dbReference>
<evidence type="ECO:0000256" key="1">
    <source>
        <dbReference type="ARBA" id="ARBA00023125"/>
    </source>
</evidence>
<keyword evidence="1" id="KW-0238">DNA-binding</keyword>
<dbReference type="AlphaFoldDB" id="A0A3E3E1T1"/>
<dbReference type="PANTHER" id="PTHR46558:SF4">
    <property type="entry name" value="DNA-BIDING PHAGE PROTEIN"/>
    <property type="match status" value="1"/>
</dbReference>
<dbReference type="CDD" id="cd00093">
    <property type="entry name" value="HTH_XRE"/>
    <property type="match status" value="1"/>
</dbReference>
<proteinExistence type="predicted"/>
<dbReference type="PROSITE" id="PS50943">
    <property type="entry name" value="HTH_CROC1"/>
    <property type="match status" value="1"/>
</dbReference>
<dbReference type="SUPFAM" id="SSF47413">
    <property type="entry name" value="lambda repressor-like DNA-binding domains"/>
    <property type="match status" value="1"/>
</dbReference>
<dbReference type="InterPro" id="IPR001387">
    <property type="entry name" value="Cro/C1-type_HTH"/>
</dbReference>
<gene>
    <name evidence="3" type="ORF">DW687_00750</name>
</gene>
<dbReference type="InterPro" id="IPR007159">
    <property type="entry name" value="SpoVT-AbrB_dom"/>
</dbReference>
<dbReference type="NCBIfam" id="TIGR01439">
    <property type="entry name" value="lp_hng_hel_AbrB"/>
    <property type="match status" value="1"/>
</dbReference>
<dbReference type="EMBL" id="QUSM01000002">
    <property type="protein sequence ID" value="RGD74888.1"/>
    <property type="molecule type" value="Genomic_DNA"/>
</dbReference>
<evidence type="ECO:0000313" key="4">
    <source>
        <dbReference type="Proteomes" id="UP000261212"/>
    </source>
</evidence>
<dbReference type="SUPFAM" id="SSF89447">
    <property type="entry name" value="AbrB/MazE/MraZ-like"/>
    <property type="match status" value="1"/>
</dbReference>
<dbReference type="Gene3D" id="1.10.260.40">
    <property type="entry name" value="lambda repressor-like DNA-binding domains"/>
    <property type="match status" value="1"/>
</dbReference>
<sequence length="138" mass="15638">MIYKNLKDLRKNNGLTQEQLSEKIGVSRQAIAKWEKGESIPDLYSILELSNVYSITIDTLVRYLLDDVDDKSDDDEGKYLFGTVKVGDRGQIVIPKEARNIFNINPGDYLIFLGDINKGLALAKTEIFKPITDEILKD</sequence>
<feature type="domain" description="HTH cro/C1-type" evidence="2">
    <location>
        <begin position="6"/>
        <end position="60"/>
    </location>
</feature>
<dbReference type="SMART" id="SM00530">
    <property type="entry name" value="HTH_XRE"/>
    <property type="match status" value="1"/>
</dbReference>
<dbReference type="SMART" id="SM00966">
    <property type="entry name" value="SpoVT_AbrB"/>
    <property type="match status" value="1"/>
</dbReference>